<dbReference type="PANTHER" id="PTHR23249">
    <property type="entry name" value="TRAFFICKING PROTEIN PARTICLE COMPLEX SUBUNIT"/>
    <property type="match status" value="1"/>
</dbReference>
<dbReference type="EMBL" id="LHPF02000017">
    <property type="protein sequence ID" value="PSC70888.1"/>
    <property type="molecule type" value="Genomic_DNA"/>
</dbReference>
<evidence type="ECO:0000256" key="3">
    <source>
        <dbReference type="ARBA" id="ARBA00022824"/>
    </source>
</evidence>
<dbReference type="GO" id="GO:0006888">
    <property type="term" value="P:endoplasmic reticulum to Golgi vesicle-mediated transport"/>
    <property type="evidence" value="ECO:0007669"/>
    <property type="project" value="UniProtKB-UniRule"/>
</dbReference>
<dbReference type="Gene3D" id="3.30.450.70">
    <property type="match status" value="1"/>
</dbReference>
<keyword evidence="9" id="KW-1185">Reference proteome</keyword>
<dbReference type="SMART" id="SM01399">
    <property type="entry name" value="Sybindin"/>
    <property type="match status" value="1"/>
</dbReference>
<keyword evidence="2 7" id="KW-0813">Transport</keyword>
<evidence type="ECO:0000256" key="5">
    <source>
        <dbReference type="ARBA" id="ARBA00023034"/>
    </source>
</evidence>
<reference evidence="8 9" key="1">
    <citation type="journal article" date="2018" name="Plant J.">
        <title>Genome sequences of Chlorella sorokiniana UTEX 1602 and Micractinium conductrix SAG 241.80: implications to maltose excretion by a green alga.</title>
        <authorList>
            <person name="Arriola M.B."/>
            <person name="Velmurugan N."/>
            <person name="Zhang Y."/>
            <person name="Plunkett M.H."/>
            <person name="Hondzo H."/>
            <person name="Barney B.M."/>
        </authorList>
    </citation>
    <scope>NUCLEOTIDE SEQUENCE [LARGE SCALE GENOMIC DNA]</scope>
    <source>
        <strain evidence="8 9">SAG 241.80</strain>
    </source>
</reference>
<evidence type="ECO:0000256" key="2">
    <source>
        <dbReference type="ARBA" id="ARBA00022448"/>
    </source>
</evidence>
<name>A0A2P6V9Y5_9CHLO</name>
<dbReference type="PANTHER" id="PTHR23249:SF15">
    <property type="entry name" value="TRAFFICKING PROTEIN PARTICLE COMPLEX SUBUNIT 4"/>
    <property type="match status" value="1"/>
</dbReference>
<evidence type="ECO:0000313" key="9">
    <source>
        <dbReference type="Proteomes" id="UP000239649"/>
    </source>
</evidence>
<dbReference type="InterPro" id="IPR011012">
    <property type="entry name" value="Longin-like_dom_sf"/>
</dbReference>
<dbReference type="GO" id="GO:0030008">
    <property type="term" value="C:TRAPP complex"/>
    <property type="evidence" value="ECO:0007669"/>
    <property type="project" value="UniProtKB-UniRule"/>
</dbReference>
<dbReference type="Proteomes" id="UP000239649">
    <property type="component" value="Unassembled WGS sequence"/>
</dbReference>
<gene>
    <name evidence="8" type="ORF">C2E20_5650</name>
</gene>
<protein>
    <recommendedName>
        <fullName evidence="7">Trafficking protein particle complex subunit</fullName>
    </recommendedName>
</protein>
<dbReference type="AlphaFoldDB" id="A0A2P6V9Y5"/>
<comment type="caution">
    <text evidence="8">The sequence shown here is derived from an EMBL/GenBank/DDBJ whole genome shotgun (WGS) entry which is preliminary data.</text>
</comment>
<comment type="subunit">
    <text evidence="7">Part of the multisubunit transport protein particle (TRAPP) complex.</text>
</comment>
<evidence type="ECO:0000256" key="4">
    <source>
        <dbReference type="ARBA" id="ARBA00022892"/>
    </source>
</evidence>
<organism evidence="8 9">
    <name type="scientific">Micractinium conductrix</name>
    <dbReference type="NCBI Taxonomy" id="554055"/>
    <lineage>
        <taxon>Eukaryota</taxon>
        <taxon>Viridiplantae</taxon>
        <taxon>Chlorophyta</taxon>
        <taxon>core chlorophytes</taxon>
        <taxon>Trebouxiophyceae</taxon>
        <taxon>Chlorellales</taxon>
        <taxon>Chlorellaceae</taxon>
        <taxon>Chlorella clade</taxon>
        <taxon>Micractinium</taxon>
    </lineage>
</organism>
<dbReference type="InterPro" id="IPR007233">
    <property type="entry name" value="TRAPPC"/>
</dbReference>
<dbReference type="GO" id="GO:0005783">
    <property type="term" value="C:endoplasmic reticulum"/>
    <property type="evidence" value="ECO:0007669"/>
    <property type="project" value="UniProtKB-SubCell"/>
</dbReference>
<proteinExistence type="inferred from homology"/>
<dbReference type="GO" id="GO:0005794">
    <property type="term" value="C:Golgi apparatus"/>
    <property type="evidence" value="ECO:0007669"/>
    <property type="project" value="UniProtKB-SubCell"/>
</dbReference>
<keyword evidence="3 7" id="KW-0256">Endoplasmic reticulum</keyword>
<evidence type="ECO:0000256" key="6">
    <source>
        <dbReference type="ARBA" id="ARBA00038179"/>
    </source>
</evidence>
<dbReference type="SUPFAM" id="SSF64356">
    <property type="entry name" value="SNARE-like"/>
    <property type="match status" value="1"/>
</dbReference>
<dbReference type="OrthoDB" id="246406at2759"/>
<comment type="similarity">
    <text evidence="6">Belongs to the TRAPP small subunits family. TRAPPC4 subfamily.</text>
</comment>
<comment type="subcellular location">
    <subcellularLocation>
        <location evidence="7">Endoplasmic reticulum</location>
    </subcellularLocation>
    <subcellularLocation>
        <location evidence="7">Golgi apparatus</location>
        <location evidence="7">cis-Golgi network</location>
    </subcellularLocation>
    <subcellularLocation>
        <location evidence="1">Golgi apparatus</location>
    </subcellularLocation>
</comment>
<evidence type="ECO:0000256" key="7">
    <source>
        <dbReference type="RuleBase" id="RU366065"/>
    </source>
</evidence>
<dbReference type="Pfam" id="PF04099">
    <property type="entry name" value="Sybindin"/>
    <property type="match status" value="1"/>
</dbReference>
<evidence type="ECO:0000313" key="8">
    <source>
        <dbReference type="EMBL" id="PSC70888.1"/>
    </source>
</evidence>
<dbReference type="STRING" id="554055.A0A2P6V9Y5"/>
<keyword evidence="5 7" id="KW-0333">Golgi apparatus</keyword>
<keyword evidence="4 7" id="KW-0931">ER-Golgi transport</keyword>
<accession>A0A2P6V9Y5</accession>
<evidence type="ECO:0000256" key="1">
    <source>
        <dbReference type="ARBA" id="ARBA00004555"/>
    </source>
</evidence>
<sequence length="82" mass="9552">MQADTFDLHSFHTMTGTTFMLLTEPHTPEVPELLRTTVYELYCDYVLKNPFHETDQVIKSELFDSNLVERCQAANRRWGVTA</sequence>